<reference evidence="2 3" key="1">
    <citation type="submission" date="2016-10" db="EMBL/GenBank/DDBJ databases">
        <authorList>
            <person name="Varghese N."/>
            <person name="Submissions S."/>
        </authorList>
    </citation>
    <scope>NUCLEOTIDE SEQUENCE [LARGE SCALE GENOMIC DNA]</scope>
    <source>
        <strain evidence="2 3">DSM 29073</strain>
    </source>
</reference>
<evidence type="ECO:0000313" key="2">
    <source>
        <dbReference type="EMBL" id="SEF40170.1"/>
    </source>
</evidence>
<keyword evidence="1" id="KW-1133">Transmembrane helix</keyword>
<organism evidence="2 3">
    <name type="scientific">Parabacteroides chinchillae</name>
    <dbReference type="NCBI Taxonomy" id="871327"/>
    <lineage>
        <taxon>Bacteria</taxon>
        <taxon>Pseudomonadati</taxon>
        <taxon>Bacteroidota</taxon>
        <taxon>Bacteroidia</taxon>
        <taxon>Bacteroidales</taxon>
        <taxon>Tannerellaceae</taxon>
        <taxon>Parabacteroides</taxon>
    </lineage>
</organism>
<feature type="transmembrane region" description="Helical" evidence="1">
    <location>
        <begin position="12"/>
        <end position="31"/>
    </location>
</feature>
<keyword evidence="1" id="KW-0472">Membrane</keyword>
<dbReference type="Proteomes" id="UP000236725">
    <property type="component" value="Unassembled WGS sequence"/>
</dbReference>
<keyword evidence="1" id="KW-0812">Transmembrane</keyword>
<dbReference type="AlphaFoldDB" id="A0A8G2BTG1"/>
<keyword evidence="3" id="KW-1185">Reference proteome</keyword>
<dbReference type="EMBL" id="FNVS01000001">
    <property type="protein sequence ID" value="SEF40170.1"/>
    <property type="molecule type" value="Genomic_DNA"/>
</dbReference>
<dbReference type="RefSeq" id="WP_103982031.1">
    <property type="nucleotide sequence ID" value="NZ_FNVS01000001.1"/>
</dbReference>
<dbReference type="InterPro" id="IPR046660">
    <property type="entry name" value="DUF6769"/>
</dbReference>
<comment type="caution">
    <text evidence="2">The sequence shown here is derived from an EMBL/GenBank/DDBJ whole genome shotgun (WGS) entry which is preliminary data.</text>
</comment>
<evidence type="ECO:0000313" key="3">
    <source>
        <dbReference type="Proteomes" id="UP000236725"/>
    </source>
</evidence>
<name>A0A8G2BTG1_9BACT</name>
<dbReference type="Pfam" id="PF20558">
    <property type="entry name" value="DUF6769"/>
    <property type="match status" value="1"/>
</dbReference>
<sequence length="130" mass="14625">MLKKTKKYIIRYVMLLAGIVLLMSVIVPHHHHEDGFPCYKSLAESHHANTTHGCCCDGHNLAFFSSLQLHVTDMDANMHLFPLLVLFDYVNPPEPLLCDCPFHKEGAVYIESLHDTWIVSASGLRAPPVC</sequence>
<evidence type="ECO:0000256" key="1">
    <source>
        <dbReference type="SAM" id="Phobius"/>
    </source>
</evidence>
<accession>A0A8G2BTG1</accession>
<gene>
    <name evidence="2" type="ORF">SAMN05444001_10120</name>
</gene>
<proteinExistence type="predicted"/>
<protein>
    <submittedName>
        <fullName evidence="2">Uncharacterized protein</fullName>
    </submittedName>
</protein>